<protein>
    <submittedName>
        <fullName evidence="1">Uncharacterized protein</fullName>
    </submittedName>
</protein>
<organism evidence="1 2">
    <name type="scientific">Candidatus Cryptobacteroides intestinigallinarum</name>
    <dbReference type="NCBI Taxonomy" id="2840767"/>
    <lineage>
        <taxon>Bacteria</taxon>
        <taxon>Pseudomonadati</taxon>
        <taxon>Bacteroidota</taxon>
        <taxon>Bacteroidia</taxon>
        <taxon>Bacteroidales</taxon>
        <taxon>Candidatus Cryptobacteroides</taxon>
    </lineage>
</organism>
<sequence>MRIIIADSRSSCLTRIPDRLKETVWEAARAASPECGPAVYQGKRTLGQISSMCEGQASDNQTLLFVSMSGKFPSWLQECPVKVIRAAVVPSLDFVSSPSGYSWLRRHLMNLSFHLLRRYAELYIAADAGTKQDIHRYYFIPKDRIGVADDSAALALFFRSAAGDSSCSAVYKAK</sequence>
<evidence type="ECO:0000313" key="1">
    <source>
        <dbReference type="EMBL" id="MBO8455608.1"/>
    </source>
</evidence>
<proteinExistence type="predicted"/>
<reference evidence="1" key="1">
    <citation type="submission" date="2020-10" db="EMBL/GenBank/DDBJ databases">
        <authorList>
            <person name="Gilroy R."/>
        </authorList>
    </citation>
    <scope>NUCLEOTIDE SEQUENCE</scope>
    <source>
        <strain evidence="1">B1-3475</strain>
    </source>
</reference>
<dbReference type="EMBL" id="JADIMK010000041">
    <property type="protein sequence ID" value="MBO8455608.1"/>
    <property type="molecule type" value="Genomic_DNA"/>
</dbReference>
<dbReference type="Proteomes" id="UP000823617">
    <property type="component" value="Unassembled WGS sequence"/>
</dbReference>
<comment type="caution">
    <text evidence="1">The sequence shown here is derived from an EMBL/GenBank/DDBJ whole genome shotgun (WGS) entry which is preliminary data.</text>
</comment>
<gene>
    <name evidence="1" type="ORF">IAC08_04305</name>
</gene>
<dbReference type="AlphaFoldDB" id="A0A9D9HKP7"/>
<accession>A0A9D9HKP7</accession>
<evidence type="ECO:0000313" key="2">
    <source>
        <dbReference type="Proteomes" id="UP000823617"/>
    </source>
</evidence>
<reference evidence="1" key="2">
    <citation type="journal article" date="2021" name="PeerJ">
        <title>Extensive microbial diversity within the chicken gut microbiome revealed by metagenomics and culture.</title>
        <authorList>
            <person name="Gilroy R."/>
            <person name="Ravi A."/>
            <person name="Getino M."/>
            <person name="Pursley I."/>
            <person name="Horton D.L."/>
            <person name="Alikhan N.F."/>
            <person name="Baker D."/>
            <person name="Gharbi K."/>
            <person name="Hall N."/>
            <person name="Watson M."/>
            <person name="Adriaenssens E.M."/>
            <person name="Foster-Nyarko E."/>
            <person name="Jarju S."/>
            <person name="Secka A."/>
            <person name="Antonio M."/>
            <person name="Oren A."/>
            <person name="Chaudhuri R.R."/>
            <person name="La Ragione R."/>
            <person name="Hildebrand F."/>
            <person name="Pallen M.J."/>
        </authorList>
    </citation>
    <scope>NUCLEOTIDE SEQUENCE</scope>
    <source>
        <strain evidence="1">B1-3475</strain>
    </source>
</reference>
<name>A0A9D9HKP7_9BACT</name>